<dbReference type="CDD" id="cd05247">
    <property type="entry name" value="UDP_G4E_1_SDR_e"/>
    <property type="match status" value="1"/>
</dbReference>
<evidence type="ECO:0000256" key="4">
    <source>
        <dbReference type="ARBA" id="ARBA00007637"/>
    </source>
</evidence>
<dbReference type="GO" id="GO:0005829">
    <property type="term" value="C:cytosol"/>
    <property type="evidence" value="ECO:0007669"/>
    <property type="project" value="TreeGrafter"/>
</dbReference>
<dbReference type="OrthoDB" id="9801785at2"/>
<evidence type="ECO:0000256" key="9">
    <source>
        <dbReference type="ARBA" id="ARBA00023235"/>
    </source>
</evidence>
<evidence type="ECO:0000259" key="12">
    <source>
        <dbReference type="Pfam" id="PF01370"/>
    </source>
</evidence>
<keyword evidence="7" id="KW-0520">NAD</keyword>
<feature type="domain" description="NAD-dependent epimerase/dehydratase" evidence="12">
    <location>
        <begin position="110"/>
        <end position="315"/>
    </location>
</feature>
<dbReference type="eggNOG" id="COG1087">
    <property type="taxonomic scope" value="Bacteria"/>
</dbReference>
<comment type="catalytic activity">
    <reaction evidence="1">
        <text>UDP-alpha-D-glucose = UDP-alpha-D-galactose</text>
        <dbReference type="Rhea" id="RHEA:22168"/>
        <dbReference type="ChEBI" id="CHEBI:58885"/>
        <dbReference type="ChEBI" id="CHEBI:66914"/>
        <dbReference type="EC" id="5.1.3.2"/>
    </reaction>
</comment>
<dbReference type="EMBL" id="ASSY01000002">
    <property type="protein sequence ID" value="EOS52893.1"/>
    <property type="molecule type" value="Genomic_DNA"/>
</dbReference>
<dbReference type="PANTHER" id="PTHR43725">
    <property type="entry name" value="UDP-GLUCOSE 4-EPIMERASE"/>
    <property type="match status" value="1"/>
</dbReference>
<evidence type="ECO:0000313" key="14">
    <source>
        <dbReference type="Proteomes" id="UP000014204"/>
    </source>
</evidence>
<dbReference type="InterPro" id="IPR001509">
    <property type="entry name" value="Epimerase_deHydtase"/>
</dbReference>
<dbReference type="Proteomes" id="UP000014204">
    <property type="component" value="Unassembled WGS sequence"/>
</dbReference>
<dbReference type="NCBIfam" id="NF007956">
    <property type="entry name" value="PRK10675.1"/>
    <property type="match status" value="1"/>
</dbReference>
<evidence type="ECO:0000256" key="7">
    <source>
        <dbReference type="ARBA" id="ARBA00023027"/>
    </source>
</evidence>
<dbReference type="SUPFAM" id="SSF51735">
    <property type="entry name" value="NAD(P)-binding Rossmann-fold domains"/>
    <property type="match status" value="2"/>
</dbReference>
<protein>
    <recommendedName>
        <fullName evidence="6">UDP-glucose 4-epimerase</fullName>
        <ecNumber evidence="5">5.1.3.2</ecNumber>
    </recommendedName>
    <alternativeName>
        <fullName evidence="11">Galactowaldenase</fullName>
    </alternativeName>
    <alternativeName>
        <fullName evidence="10">UDP-galactose 4-epimerase</fullName>
    </alternativeName>
</protein>
<gene>
    <name evidence="13" type="ORF">C811_00176</name>
</gene>
<feature type="domain" description="NAD-dependent epimerase/dehydratase" evidence="12">
    <location>
        <begin position="15"/>
        <end position="98"/>
    </location>
</feature>
<evidence type="ECO:0000256" key="11">
    <source>
        <dbReference type="ARBA" id="ARBA00033067"/>
    </source>
</evidence>
<dbReference type="PANTHER" id="PTHR43725:SF47">
    <property type="entry name" value="UDP-GLUCOSE 4-EPIMERASE"/>
    <property type="match status" value="1"/>
</dbReference>
<evidence type="ECO:0000256" key="8">
    <source>
        <dbReference type="ARBA" id="ARBA00023144"/>
    </source>
</evidence>
<dbReference type="GO" id="GO:0003978">
    <property type="term" value="F:UDP-glucose 4-epimerase activity"/>
    <property type="evidence" value="ECO:0007669"/>
    <property type="project" value="UniProtKB-EC"/>
</dbReference>
<dbReference type="InterPro" id="IPR036291">
    <property type="entry name" value="NAD(P)-bd_dom_sf"/>
</dbReference>
<evidence type="ECO:0000256" key="6">
    <source>
        <dbReference type="ARBA" id="ARBA00018569"/>
    </source>
</evidence>
<dbReference type="STRING" id="1235794.C811_00176"/>
<keyword evidence="8" id="KW-0299">Galactose metabolism</keyword>
<evidence type="ECO:0000256" key="3">
    <source>
        <dbReference type="ARBA" id="ARBA00004947"/>
    </source>
</evidence>
<keyword evidence="8" id="KW-0119">Carbohydrate metabolism</keyword>
<dbReference type="NCBIfam" id="TIGR01179">
    <property type="entry name" value="galE"/>
    <property type="match status" value="1"/>
</dbReference>
<evidence type="ECO:0000313" key="13">
    <source>
        <dbReference type="EMBL" id="EOS52893.1"/>
    </source>
</evidence>
<dbReference type="Gene3D" id="3.90.25.10">
    <property type="entry name" value="UDP-galactose 4-epimerase, domain 1"/>
    <property type="match status" value="1"/>
</dbReference>
<keyword evidence="14" id="KW-1185">Reference proteome</keyword>
<dbReference type="RefSeq" id="WP_016308425.1">
    <property type="nucleotide sequence ID" value="NZ_KE159646.1"/>
</dbReference>
<evidence type="ECO:0000256" key="1">
    <source>
        <dbReference type="ARBA" id="ARBA00000083"/>
    </source>
</evidence>
<comment type="cofactor">
    <cofactor evidence="2">
        <name>NAD(+)</name>
        <dbReference type="ChEBI" id="CHEBI:57540"/>
    </cofactor>
</comment>
<name>R9L2Z9_9ACTN</name>
<proteinExistence type="inferred from homology"/>
<dbReference type="HOGENOM" id="CLU_007383_1_10_11"/>
<evidence type="ECO:0000256" key="10">
    <source>
        <dbReference type="ARBA" id="ARBA00031367"/>
    </source>
</evidence>
<comment type="caution">
    <text evidence="13">The sequence shown here is derived from an EMBL/GenBank/DDBJ whole genome shotgun (WGS) entry which is preliminary data.</text>
</comment>
<comment type="similarity">
    <text evidence="4">Belongs to the NAD(P)-dependent epimerase/dehydratase family.</text>
</comment>
<reference evidence="13 14" key="1">
    <citation type="submission" date="2013-04" db="EMBL/GenBank/DDBJ databases">
        <title>The Genome Sequence of Enterorhabdus caecimuris B7.</title>
        <authorList>
            <consortium name="The Broad Institute Genomics Platform"/>
            <consortium name="The Broad Institute Genome Sequencing Center for Infectious Disease"/>
            <person name="Earl A."/>
            <person name="Xavier R."/>
            <person name="Elson C."/>
            <person name="Duck W."/>
            <person name="Walker B."/>
            <person name="Young S."/>
            <person name="Zeng Q."/>
            <person name="Gargeya S."/>
            <person name="Fitzgerald M."/>
            <person name="Haas B."/>
            <person name="Abouelleil A."/>
            <person name="Allen A.W."/>
            <person name="Alvarado L."/>
            <person name="Arachchi H.M."/>
            <person name="Berlin A.M."/>
            <person name="Chapman S.B."/>
            <person name="Gainer-Dewar J."/>
            <person name="Goldberg J."/>
            <person name="Griggs A."/>
            <person name="Gujja S."/>
            <person name="Hansen M."/>
            <person name="Howarth C."/>
            <person name="Imamovic A."/>
            <person name="Ireland A."/>
            <person name="Larimer J."/>
            <person name="McCowan C."/>
            <person name="Murphy C."/>
            <person name="Pearson M."/>
            <person name="Poon T.W."/>
            <person name="Priest M."/>
            <person name="Roberts A."/>
            <person name="Saif S."/>
            <person name="Shea T."/>
            <person name="Sisk P."/>
            <person name="Sykes S."/>
            <person name="Wortman J."/>
            <person name="Nusbaum C."/>
            <person name="Birren B."/>
        </authorList>
    </citation>
    <scope>NUCLEOTIDE SEQUENCE [LARGE SCALE GENOMIC DNA]</scope>
    <source>
        <strain evidence="13 14">B7</strain>
    </source>
</reference>
<dbReference type="PATRIC" id="fig|1235794.3.peg.174"/>
<dbReference type="AlphaFoldDB" id="R9L2Z9"/>
<dbReference type="InterPro" id="IPR005886">
    <property type="entry name" value="UDP_G4E"/>
</dbReference>
<evidence type="ECO:0000256" key="5">
    <source>
        <dbReference type="ARBA" id="ARBA00013189"/>
    </source>
</evidence>
<dbReference type="Gene3D" id="3.40.50.720">
    <property type="entry name" value="NAD(P)-binding Rossmann-like Domain"/>
    <property type="match status" value="2"/>
</dbReference>
<dbReference type="GO" id="GO:0006012">
    <property type="term" value="P:galactose metabolic process"/>
    <property type="evidence" value="ECO:0007669"/>
    <property type="project" value="UniProtKB-UniPathway"/>
</dbReference>
<comment type="pathway">
    <text evidence="3">Carbohydrate metabolism; galactose metabolism.</text>
</comment>
<dbReference type="UniPathway" id="UPA00214"/>
<organism evidence="13 14">
    <name type="scientific">Adlercreutzia caecimuris B7</name>
    <dbReference type="NCBI Taxonomy" id="1235794"/>
    <lineage>
        <taxon>Bacteria</taxon>
        <taxon>Bacillati</taxon>
        <taxon>Actinomycetota</taxon>
        <taxon>Coriobacteriia</taxon>
        <taxon>Eggerthellales</taxon>
        <taxon>Eggerthellaceae</taxon>
        <taxon>Adlercreutzia</taxon>
    </lineage>
</organism>
<evidence type="ECO:0000256" key="2">
    <source>
        <dbReference type="ARBA" id="ARBA00001911"/>
    </source>
</evidence>
<dbReference type="Pfam" id="PF01370">
    <property type="entry name" value="Epimerase"/>
    <property type="match status" value="2"/>
</dbReference>
<accession>R9L2Z9</accession>
<dbReference type="GeneID" id="82189831"/>
<dbReference type="EC" id="5.1.3.2" evidence="5"/>
<keyword evidence="9" id="KW-0413">Isomerase</keyword>
<sequence length="428" mass="45152">MANAPLAKDPADTCVLVTGGAGFIGSHTVVELLERGYRVVIVDDLSNSSREAVRRVSEISGVAPVFADVRDAETAEAAIAIAGADAVAQAGASAQEAANPAATAVGAELRNTASGPSLTFYEANILDRAALEAIFAAHPVDVIIHFAGFKAVGESVAKPLEYYWNNVAGTLVLCEVAREHGCKNTVFSSSATVYGQDAPIPYTESLPRGATTNPYGTSKAMIEQMLTDLYVGDNEWSIVLLRYFNPIGAHPSGRIGEDPKGIPNNLVPYVAQVAVGRRPAVGVFGDDYPTHDGTGVRDYIHVVDLARGHAAALDWMAGRVGTGEPIGTGSIAGEPAEDGSRRGVGIFNLGTGTGSSVLDAIHAFEKACGHAIPYEVLPRRAGDIAEFYADASKARDELNWTAEYDLARMCEDSWRWQSQNPDGYGNAE</sequence>